<evidence type="ECO:0000313" key="2">
    <source>
        <dbReference type="EMBL" id="MCS3710960.1"/>
    </source>
</evidence>
<name>A0A9X2Q9D3_9BACT</name>
<accession>A0A9X2Q9D3</accession>
<dbReference type="SMART" id="SM00858">
    <property type="entry name" value="SAF"/>
    <property type="match status" value="1"/>
</dbReference>
<dbReference type="GO" id="GO:0047444">
    <property type="term" value="F:N-acylneuraminate-9-phosphate synthase activity"/>
    <property type="evidence" value="ECO:0007669"/>
    <property type="project" value="TreeGrafter"/>
</dbReference>
<dbReference type="InterPro" id="IPR013974">
    <property type="entry name" value="SAF"/>
</dbReference>
<dbReference type="GO" id="GO:0016051">
    <property type="term" value="P:carbohydrate biosynthetic process"/>
    <property type="evidence" value="ECO:0007669"/>
    <property type="project" value="InterPro"/>
</dbReference>
<dbReference type="InterPro" id="IPR006190">
    <property type="entry name" value="SAF_AFP_Neu5Ac"/>
</dbReference>
<dbReference type="SUPFAM" id="SSF51569">
    <property type="entry name" value="Aldolase"/>
    <property type="match status" value="1"/>
</dbReference>
<dbReference type="Gene3D" id="3.90.1210.10">
    <property type="entry name" value="Antifreeze-like/N-acetylneuraminic acid synthase C-terminal domain"/>
    <property type="match status" value="1"/>
</dbReference>
<gene>
    <name evidence="2" type="ORF">GGP61_002586</name>
</gene>
<reference evidence="2" key="1">
    <citation type="submission" date="2022-08" db="EMBL/GenBank/DDBJ databases">
        <title>Genomic Encyclopedia of Type Strains, Phase V (KMG-V): Genome sequencing to study the core and pangenomes of soil and plant-associated prokaryotes.</title>
        <authorList>
            <person name="Whitman W."/>
        </authorList>
    </citation>
    <scope>NUCLEOTIDE SEQUENCE</scope>
    <source>
        <strain evidence="2">SP3049</strain>
    </source>
</reference>
<dbReference type="InterPro" id="IPR051690">
    <property type="entry name" value="PseI-like"/>
</dbReference>
<dbReference type="InterPro" id="IPR020030">
    <property type="entry name" value="Pseudaminic_synth_PseI"/>
</dbReference>
<sequence>MCQFNIGNREIADDTRTYIVAEMSANHHQDFGRAENIIRAAADAGADAIKLQTSRPDRITIDSDKEPFRIKQGPWQGKTLYELYEETYTPWEWQPKLQQTAHDLGLDLFSSPFDPTAVDFLEEMGVPAYKVASFEIVDLPLIRQIAETGKPTIMSTGMATLGEIDEAVRAFREAGGTELALLACTSSYPAPPDEMHLRRIPHLAETFDVVPGLSDHTLGTEVPVAGVSLGARIIEKHLTLSREDKGPDSDFSLEPDEFADMVRAVRKTEKALGEVRYQTTEKESESERFRRSLFVVQDIDEGEPFSEENVRSIRPGDGMSPKHINNIIGRKASQPIAAGTPLRMGLVR</sequence>
<dbReference type="Gene3D" id="3.20.20.70">
    <property type="entry name" value="Aldolase class I"/>
    <property type="match status" value="1"/>
</dbReference>
<dbReference type="CDD" id="cd11615">
    <property type="entry name" value="SAF_NeuB_like"/>
    <property type="match status" value="1"/>
</dbReference>
<dbReference type="PROSITE" id="PS50844">
    <property type="entry name" value="AFP_LIKE"/>
    <property type="match status" value="1"/>
</dbReference>
<dbReference type="EMBL" id="JANUAE010000009">
    <property type="protein sequence ID" value="MCS3710960.1"/>
    <property type="molecule type" value="Genomic_DNA"/>
</dbReference>
<dbReference type="InterPro" id="IPR036732">
    <property type="entry name" value="AFP_Neu5c_C_sf"/>
</dbReference>
<dbReference type="RefSeq" id="WP_259124248.1">
    <property type="nucleotide sequence ID" value="NZ_JANUAE010000009.1"/>
</dbReference>
<dbReference type="SUPFAM" id="SSF51269">
    <property type="entry name" value="AFP III-like domain"/>
    <property type="match status" value="1"/>
</dbReference>
<dbReference type="Proteomes" id="UP001155057">
    <property type="component" value="Unassembled WGS sequence"/>
</dbReference>
<dbReference type="InterPro" id="IPR057736">
    <property type="entry name" value="SAF_PseI/NeuA/NeuB"/>
</dbReference>
<organism evidence="2 3">
    <name type="scientific">Salinibacter ruber</name>
    <dbReference type="NCBI Taxonomy" id="146919"/>
    <lineage>
        <taxon>Bacteria</taxon>
        <taxon>Pseudomonadati</taxon>
        <taxon>Rhodothermota</taxon>
        <taxon>Rhodothermia</taxon>
        <taxon>Rhodothermales</taxon>
        <taxon>Salinibacteraceae</taxon>
        <taxon>Salinibacter</taxon>
    </lineage>
</organism>
<feature type="domain" description="AFP-like" evidence="1">
    <location>
        <begin position="292"/>
        <end position="348"/>
    </location>
</feature>
<evidence type="ECO:0000313" key="3">
    <source>
        <dbReference type="Proteomes" id="UP001155057"/>
    </source>
</evidence>
<dbReference type="InterPro" id="IPR013132">
    <property type="entry name" value="PseI/NeuA/B-like_N"/>
</dbReference>
<dbReference type="AlphaFoldDB" id="A0A9X2Q9D3"/>
<dbReference type="PANTHER" id="PTHR42966">
    <property type="entry name" value="N-ACETYLNEURAMINATE SYNTHASE"/>
    <property type="match status" value="1"/>
</dbReference>
<evidence type="ECO:0000259" key="1">
    <source>
        <dbReference type="PROSITE" id="PS50844"/>
    </source>
</evidence>
<dbReference type="NCBIfam" id="TIGR03586">
    <property type="entry name" value="PseI"/>
    <property type="match status" value="1"/>
</dbReference>
<comment type="caution">
    <text evidence="2">The sequence shown here is derived from an EMBL/GenBank/DDBJ whole genome shotgun (WGS) entry which is preliminary data.</text>
</comment>
<proteinExistence type="predicted"/>
<dbReference type="Pfam" id="PF03102">
    <property type="entry name" value="NeuB"/>
    <property type="match status" value="1"/>
</dbReference>
<dbReference type="InterPro" id="IPR013785">
    <property type="entry name" value="Aldolase_TIM"/>
</dbReference>
<dbReference type="Pfam" id="PF08666">
    <property type="entry name" value="SAF"/>
    <property type="match status" value="1"/>
</dbReference>
<dbReference type="PANTHER" id="PTHR42966:SF2">
    <property type="entry name" value="PSEUDAMINIC ACID SYNTHASE"/>
    <property type="match status" value="1"/>
</dbReference>
<protein>
    <submittedName>
        <fullName evidence="2">Pseudaminic acid synthase</fullName>
    </submittedName>
</protein>